<dbReference type="SUPFAM" id="SSF161098">
    <property type="entry name" value="MetI-like"/>
    <property type="match status" value="1"/>
</dbReference>
<evidence type="ECO:0000256" key="7">
    <source>
        <dbReference type="RuleBase" id="RU363032"/>
    </source>
</evidence>
<keyword evidence="5 7" id="KW-1133">Transmembrane helix</keyword>
<name>A0A099J161_9MICO</name>
<dbReference type="Proteomes" id="UP000029864">
    <property type="component" value="Unassembled WGS sequence"/>
</dbReference>
<feature type="region of interest" description="Disordered" evidence="8">
    <location>
        <begin position="1"/>
        <end position="41"/>
    </location>
</feature>
<dbReference type="eggNOG" id="COG1175">
    <property type="taxonomic scope" value="Bacteria"/>
</dbReference>
<comment type="subcellular location">
    <subcellularLocation>
        <location evidence="1 7">Cell membrane</location>
        <topology evidence="1 7">Multi-pass membrane protein</topology>
    </subcellularLocation>
</comment>
<proteinExistence type="inferred from homology"/>
<feature type="compositionally biased region" description="Pro residues" evidence="8">
    <location>
        <begin position="1"/>
        <end position="10"/>
    </location>
</feature>
<feature type="compositionally biased region" description="Low complexity" evidence="8">
    <location>
        <begin position="12"/>
        <end position="29"/>
    </location>
</feature>
<feature type="domain" description="ABC transmembrane type-1" evidence="9">
    <location>
        <begin position="109"/>
        <end position="319"/>
    </location>
</feature>
<sequence>MPACPTPPPRKSSAMSTATPSRTAARTPGTRPPTNPRAPRKRAGIFGGRMTPWLFLIVPLAFLIVLTYVPVANMFWYSVTSWDGLDEEKEFVGLANYIEIFTRPELFQVFFVSLYYLAGAIAQLVIALFFATLLSFKTRFRNLFKGIIFFPYLINGVAIGLMFLYFFRPDGTLDALLAALGVTDTPQWLGDSSVVNSSLAATSVWRYMGLNFVLFLGAIQSVPVEQYEAADLDGANSWHKFRFIIVPSIRRILGLSFILAIAGALSAFEMPYIMTGGANGSETFVIQTVDTAFRFAKVGLASAMAVVLLVIVLVITAVQRAFFPDEKKGLS</sequence>
<evidence type="ECO:0000313" key="11">
    <source>
        <dbReference type="Proteomes" id="UP000029864"/>
    </source>
</evidence>
<dbReference type="STRING" id="1001240.GY21_18255"/>
<dbReference type="AlphaFoldDB" id="A0A099J161"/>
<dbReference type="InterPro" id="IPR000515">
    <property type="entry name" value="MetI-like"/>
</dbReference>
<comment type="similarity">
    <text evidence="7">Belongs to the binding-protein-dependent transport system permease family.</text>
</comment>
<evidence type="ECO:0000256" key="8">
    <source>
        <dbReference type="SAM" id="MobiDB-lite"/>
    </source>
</evidence>
<evidence type="ECO:0000256" key="2">
    <source>
        <dbReference type="ARBA" id="ARBA00022448"/>
    </source>
</evidence>
<feature type="transmembrane region" description="Helical" evidence="7">
    <location>
        <begin position="294"/>
        <end position="318"/>
    </location>
</feature>
<reference evidence="10 11" key="1">
    <citation type="submission" date="2014-08" db="EMBL/GenBank/DDBJ databases">
        <authorList>
            <person name="Sisinthy S."/>
        </authorList>
    </citation>
    <scope>NUCLEOTIDE SEQUENCE [LARGE SCALE GENOMIC DNA]</scope>
    <source>
        <strain evidence="10 11">RuG17</strain>
    </source>
</reference>
<organism evidence="10 11">
    <name type="scientific">Cryobacterium roopkundense</name>
    <dbReference type="NCBI Taxonomy" id="1001240"/>
    <lineage>
        <taxon>Bacteria</taxon>
        <taxon>Bacillati</taxon>
        <taxon>Actinomycetota</taxon>
        <taxon>Actinomycetes</taxon>
        <taxon>Micrococcales</taxon>
        <taxon>Microbacteriaceae</taxon>
        <taxon>Cryobacterium</taxon>
    </lineage>
</organism>
<dbReference type="PANTHER" id="PTHR43005:SF2">
    <property type="entry name" value="INTEGRAL MEMBRANE SUGAR TRANSPORT PROTEIN"/>
    <property type="match status" value="1"/>
</dbReference>
<dbReference type="Gene3D" id="1.10.3720.10">
    <property type="entry name" value="MetI-like"/>
    <property type="match status" value="1"/>
</dbReference>
<feature type="transmembrane region" description="Helical" evidence="7">
    <location>
        <begin position="114"/>
        <end position="136"/>
    </location>
</feature>
<evidence type="ECO:0000256" key="1">
    <source>
        <dbReference type="ARBA" id="ARBA00004651"/>
    </source>
</evidence>
<dbReference type="GO" id="GO:0005886">
    <property type="term" value="C:plasma membrane"/>
    <property type="evidence" value="ECO:0007669"/>
    <property type="project" value="UniProtKB-SubCell"/>
</dbReference>
<dbReference type="PROSITE" id="PS50928">
    <property type="entry name" value="ABC_TM1"/>
    <property type="match status" value="1"/>
</dbReference>
<gene>
    <name evidence="10" type="ORF">GY21_18255</name>
</gene>
<evidence type="ECO:0000313" key="10">
    <source>
        <dbReference type="EMBL" id="KGJ72011.1"/>
    </source>
</evidence>
<dbReference type="PANTHER" id="PTHR43005">
    <property type="entry name" value="BLR7065 PROTEIN"/>
    <property type="match status" value="1"/>
</dbReference>
<dbReference type="CDD" id="cd06261">
    <property type="entry name" value="TM_PBP2"/>
    <property type="match status" value="1"/>
</dbReference>
<feature type="transmembrane region" description="Helical" evidence="7">
    <location>
        <begin position="50"/>
        <end position="71"/>
    </location>
</feature>
<dbReference type="GO" id="GO:0055085">
    <property type="term" value="P:transmembrane transport"/>
    <property type="evidence" value="ECO:0007669"/>
    <property type="project" value="InterPro"/>
</dbReference>
<evidence type="ECO:0000256" key="6">
    <source>
        <dbReference type="ARBA" id="ARBA00023136"/>
    </source>
</evidence>
<evidence type="ECO:0000259" key="9">
    <source>
        <dbReference type="PROSITE" id="PS50928"/>
    </source>
</evidence>
<evidence type="ECO:0000256" key="5">
    <source>
        <dbReference type="ARBA" id="ARBA00022989"/>
    </source>
</evidence>
<keyword evidence="11" id="KW-1185">Reference proteome</keyword>
<dbReference type="InterPro" id="IPR035906">
    <property type="entry name" value="MetI-like_sf"/>
</dbReference>
<protein>
    <submittedName>
        <fullName evidence="10">ABC transporter permease</fullName>
    </submittedName>
</protein>
<evidence type="ECO:0000256" key="3">
    <source>
        <dbReference type="ARBA" id="ARBA00022475"/>
    </source>
</evidence>
<feature type="transmembrane region" description="Helical" evidence="7">
    <location>
        <begin position="148"/>
        <end position="167"/>
    </location>
</feature>
<feature type="transmembrane region" description="Helical" evidence="7">
    <location>
        <begin position="204"/>
        <end position="222"/>
    </location>
</feature>
<keyword evidence="4 7" id="KW-0812">Transmembrane</keyword>
<keyword evidence="2 7" id="KW-0813">Transport</keyword>
<dbReference type="EMBL" id="JPXF01000106">
    <property type="protein sequence ID" value="KGJ72011.1"/>
    <property type="molecule type" value="Genomic_DNA"/>
</dbReference>
<feature type="transmembrane region" description="Helical" evidence="7">
    <location>
        <begin position="252"/>
        <end position="274"/>
    </location>
</feature>
<accession>A0A099J161</accession>
<keyword evidence="3" id="KW-1003">Cell membrane</keyword>
<evidence type="ECO:0000256" key="4">
    <source>
        <dbReference type="ARBA" id="ARBA00022692"/>
    </source>
</evidence>
<keyword evidence="6 7" id="KW-0472">Membrane</keyword>
<comment type="caution">
    <text evidence="10">The sequence shown here is derived from an EMBL/GenBank/DDBJ whole genome shotgun (WGS) entry which is preliminary data.</text>
</comment>
<dbReference type="Pfam" id="PF00528">
    <property type="entry name" value="BPD_transp_1"/>
    <property type="match status" value="1"/>
</dbReference>